<dbReference type="AlphaFoldDB" id="A0A6S7JF92"/>
<sequence>MGKVNTDDVADRSEMGGEVYDALLLTAGAIGVSMASKKLLKEPLGTSENTKGMLKLAVSVSLSSLLVAYLKKHRFIPDNPTKPVKKKKDI</sequence>
<dbReference type="Proteomes" id="UP001152795">
    <property type="component" value="Unassembled WGS sequence"/>
</dbReference>
<dbReference type="EMBL" id="CACRXK020016186">
    <property type="protein sequence ID" value="CAB4029458.1"/>
    <property type="molecule type" value="Genomic_DNA"/>
</dbReference>
<gene>
    <name evidence="1" type="ORF">PACLA_8A056248</name>
</gene>
<keyword evidence="2" id="KW-1185">Reference proteome</keyword>
<reference evidence="1" key="1">
    <citation type="submission" date="2020-04" db="EMBL/GenBank/DDBJ databases">
        <authorList>
            <person name="Alioto T."/>
            <person name="Alioto T."/>
            <person name="Gomez Garrido J."/>
        </authorList>
    </citation>
    <scope>NUCLEOTIDE SEQUENCE</scope>
    <source>
        <strain evidence="1">A484AB</strain>
    </source>
</reference>
<protein>
    <submittedName>
        <fullName evidence="1">Uncharacterized protein</fullName>
    </submittedName>
</protein>
<evidence type="ECO:0000313" key="1">
    <source>
        <dbReference type="EMBL" id="CAB4029458.1"/>
    </source>
</evidence>
<organism evidence="1 2">
    <name type="scientific">Paramuricea clavata</name>
    <name type="common">Red gorgonian</name>
    <name type="synonym">Violescent sea-whip</name>
    <dbReference type="NCBI Taxonomy" id="317549"/>
    <lineage>
        <taxon>Eukaryota</taxon>
        <taxon>Metazoa</taxon>
        <taxon>Cnidaria</taxon>
        <taxon>Anthozoa</taxon>
        <taxon>Octocorallia</taxon>
        <taxon>Malacalcyonacea</taxon>
        <taxon>Plexauridae</taxon>
        <taxon>Paramuricea</taxon>
    </lineage>
</organism>
<comment type="caution">
    <text evidence="1">The sequence shown here is derived from an EMBL/GenBank/DDBJ whole genome shotgun (WGS) entry which is preliminary data.</text>
</comment>
<accession>A0A6S7JF92</accession>
<evidence type="ECO:0000313" key="2">
    <source>
        <dbReference type="Proteomes" id="UP001152795"/>
    </source>
</evidence>
<proteinExistence type="predicted"/>
<name>A0A6S7JF92_PARCT</name>